<comment type="similarity">
    <text evidence="9">Belongs to the SecD/SecF family. SecD subfamily.</text>
</comment>
<dbReference type="Pfam" id="PF21760">
    <property type="entry name" value="SecD_1st"/>
    <property type="match status" value="1"/>
</dbReference>
<dbReference type="InterPro" id="IPR054384">
    <property type="entry name" value="SecDF_P1_head"/>
</dbReference>
<organism evidence="13 14">
    <name type="scientific">Leptotrichia hofstadii</name>
    <dbReference type="NCBI Taxonomy" id="157688"/>
    <lineage>
        <taxon>Bacteria</taxon>
        <taxon>Fusobacteriati</taxon>
        <taxon>Fusobacteriota</taxon>
        <taxon>Fusobacteriia</taxon>
        <taxon>Fusobacteriales</taxon>
        <taxon>Leptotrichiaceae</taxon>
        <taxon>Leptotrichia</taxon>
    </lineage>
</organism>
<dbReference type="InterPro" id="IPR005791">
    <property type="entry name" value="SecD"/>
</dbReference>
<dbReference type="InterPro" id="IPR048634">
    <property type="entry name" value="SecD_SecF_C"/>
</dbReference>
<dbReference type="GO" id="GO:0015450">
    <property type="term" value="F:protein-transporting ATPase activity"/>
    <property type="evidence" value="ECO:0007669"/>
    <property type="project" value="InterPro"/>
</dbReference>
<evidence type="ECO:0000313" key="13">
    <source>
        <dbReference type="EMBL" id="BBM39389.1"/>
    </source>
</evidence>
<dbReference type="Pfam" id="PF22599">
    <property type="entry name" value="SecDF_P1_head"/>
    <property type="match status" value="1"/>
</dbReference>
<keyword evidence="7 9" id="KW-0811">Translocation</keyword>
<dbReference type="InterPro" id="IPR055344">
    <property type="entry name" value="SecD_SecF_C_bact"/>
</dbReference>
<comment type="subcellular location">
    <subcellularLocation>
        <location evidence="1 9">Cell membrane</location>
        <topology evidence="1 9">Multi-pass membrane protein</topology>
    </subcellularLocation>
</comment>
<feature type="transmembrane region" description="Helical" evidence="9">
    <location>
        <begin position="357"/>
        <end position="381"/>
    </location>
</feature>
<dbReference type="GO" id="GO:0006605">
    <property type="term" value="P:protein targeting"/>
    <property type="evidence" value="ECO:0007669"/>
    <property type="project" value="UniProtKB-UniRule"/>
</dbReference>
<dbReference type="Gene3D" id="3.30.1360.200">
    <property type="match status" value="1"/>
</dbReference>
<feature type="domain" description="Protein translocase subunit SecDF P1" evidence="11">
    <location>
        <begin position="52"/>
        <end position="110"/>
    </location>
</feature>
<keyword evidence="8 9" id="KW-0472">Membrane</keyword>
<comment type="function">
    <text evidence="9">Part of the Sec protein translocase complex. Interacts with the SecYEG preprotein conducting channel. SecDF uses the proton motive force (PMF) to complete protein translocation after the ATP-dependent function of SecA.</text>
</comment>
<dbReference type="HAMAP" id="MF_01463_B">
    <property type="entry name" value="SecD_B"/>
    <property type="match status" value="1"/>
</dbReference>
<dbReference type="PANTHER" id="PTHR30081:SF1">
    <property type="entry name" value="PROTEIN TRANSLOCASE SUBUNIT SECD"/>
    <property type="match status" value="1"/>
</dbReference>
<evidence type="ECO:0000256" key="4">
    <source>
        <dbReference type="ARBA" id="ARBA00022692"/>
    </source>
</evidence>
<evidence type="ECO:0000256" key="5">
    <source>
        <dbReference type="ARBA" id="ARBA00022927"/>
    </source>
</evidence>
<evidence type="ECO:0000313" key="14">
    <source>
        <dbReference type="Proteomes" id="UP000321892"/>
    </source>
</evidence>
<dbReference type="GO" id="GO:0065002">
    <property type="term" value="P:intracellular protein transmembrane transport"/>
    <property type="evidence" value="ECO:0007669"/>
    <property type="project" value="UniProtKB-UniRule"/>
</dbReference>
<dbReference type="NCBIfam" id="TIGR00916">
    <property type="entry name" value="2A0604s01"/>
    <property type="match status" value="1"/>
</dbReference>
<gene>
    <name evidence="9 13" type="primary">secD</name>
    <name evidence="13" type="ORF">JCM16775_2100</name>
</gene>
<dbReference type="Gene3D" id="1.20.1640.10">
    <property type="entry name" value="Multidrug efflux transporter AcrB transmembrane domain"/>
    <property type="match status" value="1"/>
</dbReference>
<evidence type="ECO:0000256" key="3">
    <source>
        <dbReference type="ARBA" id="ARBA00022475"/>
    </source>
</evidence>
<dbReference type="KEGG" id="lhf:JCM16775_2100"/>
<dbReference type="Proteomes" id="UP000321892">
    <property type="component" value="Chromosome"/>
</dbReference>
<feature type="transmembrane region" description="Helical" evidence="9">
    <location>
        <begin position="262"/>
        <end position="281"/>
    </location>
</feature>
<dbReference type="Pfam" id="PF07549">
    <property type="entry name" value="Sec_GG"/>
    <property type="match status" value="1"/>
</dbReference>
<dbReference type="EMBL" id="AP019823">
    <property type="protein sequence ID" value="BBM39389.1"/>
    <property type="molecule type" value="Genomic_DNA"/>
</dbReference>
<feature type="transmembrane region" description="Helical" evidence="9">
    <location>
        <begin position="235"/>
        <end position="255"/>
    </location>
</feature>
<dbReference type="GO" id="GO:0005886">
    <property type="term" value="C:plasma membrane"/>
    <property type="evidence" value="ECO:0007669"/>
    <property type="project" value="UniProtKB-SubCell"/>
</dbReference>
<dbReference type="FunFam" id="1.20.1640.10:FF:000004">
    <property type="entry name" value="Protein translocase subunit SecD"/>
    <property type="match status" value="1"/>
</dbReference>
<evidence type="ECO:0000256" key="2">
    <source>
        <dbReference type="ARBA" id="ARBA00022448"/>
    </source>
</evidence>
<comment type="caution">
    <text evidence="9">Lacks conserved residue(s) required for the propagation of feature annotation.</text>
</comment>
<accession>A0A510JJA3</accession>
<proteinExistence type="inferred from homology"/>
<dbReference type="RefSeq" id="WP_026746817.1">
    <property type="nucleotide sequence ID" value="NZ_AP019823.1"/>
</dbReference>
<reference evidence="13 14" key="1">
    <citation type="submission" date="2019-07" db="EMBL/GenBank/DDBJ databases">
        <title>Complete Genome Sequence of Leptotrichia hofstadii Strain JCM16775.</title>
        <authorList>
            <person name="Watanabe S."/>
            <person name="Cui L."/>
        </authorList>
    </citation>
    <scope>NUCLEOTIDE SEQUENCE [LARGE SCALE GENOMIC DNA]</scope>
    <source>
        <strain evidence="13 14">JCM16775</strain>
    </source>
</reference>
<protein>
    <recommendedName>
        <fullName evidence="9">Protein translocase subunit SecD</fullName>
    </recommendedName>
</protein>
<dbReference type="InterPro" id="IPR022813">
    <property type="entry name" value="SecD/SecF_arch_bac"/>
</dbReference>
<evidence type="ECO:0000259" key="12">
    <source>
        <dbReference type="Pfam" id="PF22599"/>
    </source>
</evidence>
<evidence type="ECO:0000256" key="6">
    <source>
        <dbReference type="ARBA" id="ARBA00022989"/>
    </source>
</evidence>
<dbReference type="NCBIfam" id="TIGR01129">
    <property type="entry name" value="secD"/>
    <property type="match status" value="1"/>
</dbReference>
<keyword evidence="3 9" id="KW-1003">Cell membrane</keyword>
<keyword evidence="5 9" id="KW-0653">Protein transport</keyword>
<dbReference type="OrthoDB" id="9805019at2"/>
<dbReference type="InterPro" id="IPR048631">
    <property type="entry name" value="SecD_1st"/>
</dbReference>
<dbReference type="GO" id="GO:0043952">
    <property type="term" value="P:protein transport by the Sec complex"/>
    <property type="evidence" value="ECO:0007669"/>
    <property type="project" value="UniProtKB-UniRule"/>
</dbReference>
<comment type="subunit">
    <text evidence="9">Forms a complex with SecF. Part of the essential Sec protein translocation apparatus which comprises SecA, SecYEG and auxiliary proteins SecDF. Other proteins may also be involved.</text>
</comment>
<dbReference type="Pfam" id="PF02355">
    <property type="entry name" value="SecD_SecF_C"/>
    <property type="match status" value="1"/>
</dbReference>
<name>A0A510JJA3_9FUSO</name>
<feature type="domain" description="SecDF P1 head subdomain" evidence="12">
    <location>
        <begin position="118"/>
        <end position="212"/>
    </location>
</feature>
<keyword evidence="14" id="KW-1185">Reference proteome</keyword>
<keyword evidence="2 9" id="KW-0813">Transport</keyword>
<keyword evidence="6 9" id="KW-1133">Transmembrane helix</keyword>
<dbReference type="SUPFAM" id="SSF82866">
    <property type="entry name" value="Multidrug efflux transporter AcrB transmembrane domain"/>
    <property type="match status" value="1"/>
</dbReference>
<feature type="domain" description="Protein export membrane protein SecD/SecF C-terminal" evidence="10">
    <location>
        <begin position="213"/>
        <end position="384"/>
    </location>
</feature>
<feature type="transmembrane region" description="Helical" evidence="9">
    <location>
        <begin position="329"/>
        <end position="351"/>
    </location>
</feature>
<evidence type="ECO:0000259" key="11">
    <source>
        <dbReference type="Pfam" id="PF21760"/>
    </source>
</evidence>
<keyword evidence="4 9" id="KW-0812">Transmembrane</keyword>
<evidence type="ECO:0000256" key="9">
    <source>
        <dbReference type="HAMAP-Rule" id="MF_01463"/>
    </source>
</evidence>
<sequence length="404" mass="43148">MQNKKSHYVWLLLVIFVPALILYFNKVKLGLDLRGGTSVVLQAQGKIEADTMSKVRNIIERRVNSIGVAEPVIQLSGNDKLIVELAGIKDPQKAIELIGTTAKLEFRIKNKDGSYGPVLLEGSALKSAGVSRDQVGMPSVSFELNSQGANTFAKITRENIGKQLAIMLDNKEQSAPTINSEINGGSGIITGRFSMEEANNLANLLKSGALPVEIKIVENRTVGATLGVDSIRQTGIAGLIALGVISVFMIAIYKIPGIVADIALLINGVLVLGLLSGIGAALTLPGIAGFILTLGMAVDSNVITYERIKEELRLGESLYDAVERGYENAFPAIIDGNITTLLVAAVLFFLGTGPIKGFAVTLSLGVVATVITGVFVSKVILKLFIKTFNIKREQLFWKGALNED</sequence>
<dbReference type="PANTHER" id="PTHR30081">
    <property type="entry name" value="PROTEIN-EXPORT MEMBRANE PROTEIN SEC"/>
    <property type="match status" value="1"/>
</dbReference>
<dbReference type="AlphaFoldDB" id="A0A510JJA3"/>
<evidence type="ECO:0000256" key="1">
    <source>
        <dbReference type="ARBA" id="ARBA00004651"/>
    </source>
</evidence>
<feature type="transmembrane region" description="Helical" evidence="9">
    <location>
        <begin position="7"/>
        <end position="24"/>
    </location>
</feature>
<evidence type="ECO:0000256" key="7">
    <source>
        <dbReference type="ARBA" id="ARBA00023010"/>
    </source>
</evidence>
<evidence type="ECO:0000256" key="8">
    <source>
        <dbReference type="ARBA" id="ARBA00023136"/>
    </source>
</evidence>
<dbReference type="InterPro" id="IPR022646">
    <property type="entry name" value="SecD/SecF_CS"/>
</dbReference>
<evidence type="ECO:0000259" key="10">
    <source>
        <dbReference type="Pfam" id="PF02355"/>
    </source>
</evidence>